<sequence>MSVHRSTSKPPISVVLDLSLAHIRAGIEISTTLNSLYYTPVLREIFYAEFVMVAEYHLAGGYVAGYNLQHSKWVEVLF</sequence>
<proteinExistence type="predicted"/>
<dbReference type="EMBL" id="JBCNJP010014298">
    <property type="protein sequence ID" value="KAK9048201.1"/>
    <property type="molecule type" value="Genomic_DNA"/>
</dbReference>
<organism evidence="1 2">
    <name type="scientific">Deinandra increscens subsp. villosa</name>
    <dbReference type="NCBI Taxonomy" id="3103831"/>
    <lineage>
        <taxon>Eukaryota</taxon>
        <taxon>Viridiplantae</taxon>
        <taxon>Streptophyta</taxon>
        <taxon>Embryophyta</taxon>
        <taxon>Tracheophyta</taxon>
        <taxon>Spermatophyta</taxon>
        <taxon>Magnoliopsida</taxon>
        <taxon>eudicotyledons</taxon>
        <taxon>Gunneridae</taxon>
        <taxon>Pentapetalae</taxon>
        <taxon>asterids</taxon>
        <taxon>campanulids</taxon>
        <taxon>Asterales</taxon>
        <taxon>Asteraceae</taxon>
        <taxon>Asteroideae</taxon>
        <taxon>Heliantheae alliance</taxon>
        <taxon>Madieae</taxon>
        <taxon>Madiinae</taxon>
        <taxon>Deinandra</taxon>
    </lineage>
</organism>
<gene>
    <name evidence="1" type="ORF">SSX86_032836</name>
</gene>
<keyword evidence="2" id="KW-1185">Reference proteome</keyword>
<dbReference type="Proteomes" id="UP001408789">
    <property type="component" value="Unassembled WGS sequence"/>
</dbReference>
<accession>A0AAP0C3M0</accession>
<name>A0AAP0C3M0_9ASTR</name>
<comment type="caution">
    <text evidence="1">The sequence shown here is derived from an EMBL/GenBank/DDBJ whole genome shotgun (WGS) entry which is preliminary data.</text>
</comment>
<protein>
    <submittedName>
        <fullName evidence="1">Uncharacterized protein</fullName>
    </submittedName>
</protein>
<evidence type="ECO:0000313" key="2">
    <source>
        <dbReference type="Proteomes" id="UP001408789"/>
    </source>
</evidence>
<dbReference type="AlphaFoldDB" id="A0AAP0C3M0"/>
<evidence type="ECO:0000313" key="1">
    <source>
        <dbReference type="EMBL" id="KAK9048201.1"/>
    </source>
</evidence>
<reference evidence="1 2" key="1">
    <citation type="submission" date="2024-04" db="EMBL/GenBank/DDBJ databases">
        <title>The reference genome of an endangered Asteraceae, Deinandra increscens subsp. villosa, native to the Central Coast of California.</title>
        <authorList>
            <person name="Guilliams M."/>
            <person name="Hasenstab-Lehman K."/>
            <person name="Meyer R."/>
            <person name="Mcevoy S."/>
        </authorList>
    </citation>
    <scope>NUCLEOTIDE SEQUENCE [LARGE SCALE GENOMIC DNA]</scope>
    <source>
        <tissue evidence="1">Leaf</tissue>
    </source>
</reference>